<dbReference type="InterPro" id="IPR054612">
    <property type="entry name" value="Phage_capsid-like_C"/>
</dbReference>
<dbReference type="NCBIfam" id="TIGR01554">
    <property type="entry name" value="major_cap_HK97"/>
    <property type="match status" value="1"/>
</dbReference>
<gene>
    <name evidence="3" type="ORF">MBESOW_P0934</name>
</gene>
<dbReference type="Gene3D" id="3.30.2400.10">
    <property type="entry name" value="Major capsid protein gp5"/>
    <property type="match status" value="1"/>
</dbReference>
<dbReference type="Gene3D" id="3.30.2320.10">
    <property type="entry name" value="hypothetical protein PF0899 domain"/>
    <property type="match status" value="1"/>
</dbReference>
<name>A0A401IZ60_SPHXE</name>
<evidence type="ECO:0000256" key="1">
    <source>
        <dbReference type="ARBA" id="ARBA00004328"/>
    </source>
</evidence>
<reference evidence="3 4" key="1">
    <citation type="submission" date="2014-12" db="EMBL/GenBank/DDBJ databases">
        <title>Whole genome sequencing of Sphingobium xenophagum OW59.</title>
        <authorList>
            <person name="Ohta Y."/>
            <person name="Nishi S."/>
            <person name="Hatada Y."/>
        </authorList>
    </citation>
    <scope>NUCLEOTIDE SEQUENCE [LARGE SCALE GENOMIC DNA]</scope>
    <source>
        <strain evidence="3 4">OW59</strain>
    </source>
</reference>
<evidence type="ECO:0000313" key="4">
    <source>
        <dbReference type="Proteomes" id="UP000290975"/>
    </source>
</evidence>
<organism evidence="3 4">
    <name type="scientific">Sphingobium xenophagum</name>
    <dbReference type="NCBI Taxonomy" id="121428"/>
    <lineage>
        <taxon>Bacteria</taxon>
        <taxon>Pseudomonadati</taxon>
        <taxon>Pseudomonadota</taxon>
        <taxon>Alphaproteobacteria</taxon>
        <taxon>Sphingomonadales</taxon>
        <taxon>Sphingomonadaceae</taxon>
        <taxon>Sphingobium</taxon>
    </lineage>
</organism>
<evidence type="ECO:0000259" key="2">
    <source>
        <dbReference type="Pfam" id="PF05065"/>
    </source>
</evidence>
<evidence type="ECO:0000313" key="3">
    <source>
        <dbReference type="EMBL" id="GBH29680.1"/>
    </source>
</evidence>
<dbReference type="InterPro" id="IPR024455">
    <property type="entry name" value="Phage_capsid"/>
</dbReference>
<keyword evidence="4" id="KW-1185">Reference proteome</keyword>
<protein>
    <recommendedName>
        <fullName evidence="2">Phage capsid-like C-terminal domain-containing protein</fullName>
    </recommendedName>
</protein>
<feature type="domain" description="Phage capsid-like C-terminal" evidence="2">
    <location>
        <begin position="103"/>
        <end position="366"/>
    </location>
</feature>
<dbReference type="Pfam" id="PF05065">
    <property type="entry name" value="Phage_capsid"/>
    <property type="match status" value="1"/>
</dbReference>
<proteinExistence type="predicted"/>
<dbReference type="AlphaFoldDB" id="A0A401IZ60"/>
<accession>A0A401IZ60</accession>
<dbReference type="Proteomes" id="UP000290975">
    <property type="component" value="Unassembled WGS sequence"/>
</dbReference>
<comment type="caution">
    <text evidence="3">The sequence shown here is derived from an EMBL/GenBank/DDBJ whole genome shotgun (WGS) entry which is preliminary data.</text>
</comment>
<sequence length="370" mass="40488">MNFDNKSTPQQIADYIKSRLDTSDSRTAEALARLDELEQKAARRAPDGMGGYGMETKSWGAQFAEAEGLKAFADERSRPSRFRMEIKTTMTTGATSGGPLGGQAFRDGVNIMPQRRLRVRDLLPVVQISTGNVEYPKQTLRTNAAAMVAEGDSKPESAYGFTMETVSPKVIAHWVPASRQILDDAPQLRGIIDTELLYGLALKEDSQLLFGDGTGENLDGLVPNATPYVAPIEGSEDNMLDTIALAILQNALADEPADGIVLHPSDWMRMRLLKDADGKYLLGDPGATVAPVLFGLPVVETKSMTVDKFLVGNFQRAARLYDRWQPMVMVSTEHSDFFTRNLVAILCEQRLAQAIKNPLALTYGDFGNVA</sequence>
<dbReference type="SUPFAM" id="SSF56563">
    <property type="entry name" value="Major capsid protein gp5"/>
    <property type="match status" value="1"/>
</dbReference>
<comment type="subcellular location">
    <subcellularLocation>
        <location evidence="1">Virion</location>
    </subcellularLocation>
</comment>
<dbReference type="EMBL" id="BBQY01000001">
    <property type="protein sequence ID" value="GBH29680.1"/>
    <property type="molecule type" value="Genomic_DNA"/>
</dbReference>
<dbReference type="RefSeq" id="WP_130752089.1">
    <property type="nucleotide sequence ID" value="NZ_BBQY01000001.1"/>
</dbReference>